<evidence type="ECO:0000313" key="3">
    <source>
        <dbReference type="EMBL" id="KAK8895031.1"/>
    </source>
</evidence>
<dbReference type="EMBL" id="JAPFFF010000003">
    <property type="protein sequence ID" value="KAK8895031.1"/>
    <property type="molecule type" value="Genomic_DNA"/>
</dbReference>
<feature type="compositionally biased region" description="Polar residues" evidence="2">
    <location>
        <begin position="581"/>
        <end position="592"/>
    </location>
</feature>
<dbReference type="PANTHER" id="PTHR47026">
    <property type="entry name" value="PIGMENTOSA GTPASE REGULATOR-LIKE PROTEIN, PUTATIVE-RELATED"/>
    <property type="match status" value="1"/>
</dbReference>
<feature type="compositionally biased region" description="Low complexity" evidence="2">
    <location>
        <begin position="121"/>
        <end position="130"/>
    </location>
</feature>
<evidence type="ECO:0000256" key="1">
    <source>
        <dbReference type="SAM" id="Coils"/>
    </source>
</evidence>
<keyword evidence="1" id="KW-0175">Coiled coil</keyword>
<gene>
    <name evidence="3" type="ORF">M9Y10_023473</name>
</gene>
<feature type="compositionally biased region" description="Low complexity" evidence="2">
    <location>
        <begin position="593"/>
        <end position="620"/>
    </location>
</feature>
<accession>A0ABR2KVE2</accession>
<feature type="compositionally biased region" description="Basic and acidic residues" evidence="2">
    <location>
        <begin position="131"/>
        <end position="142"/>
    </location>
</feature>
<feature type="compositionally biased region" description="Basic and acidic residues" evidence="2">
    <location>
        <begin position="1"/>
        <end position="17"/>
    </location>
</feature>
<feature type="compositionally biased region" description="Low complexity" evidence="2">
    <location>
        <begin position="241"/>
        <end position="250"/>
    </location>
</feature>
<feature type="compositionally biased region" description="Acidic residues" evidence="2">
    <location>
        <begin position="309"/>
        <end position="319"/>
    </location>
</feature>
<feature type="compositionally biased region" description="Polar residues" evidence="2">
    <location>
        <begin position="670"/>
        <end position="692"/>
    </location>
</feature>
<evidence type="ECO:0008006" key="5">
    <source>
        <dbReference type="Google" id="ProtNLM"/>
    </source>
</evidence>
<keyword evidence="4" id="KW-1185">Reference proteome</keyword>
<feature type="compositionally biased region" description="Basic and acidic residues" evidence="2">
    <location>
        <begin position="39"/>
        <end position="59"/>
    </location>
</feature>
<reference evidence="3 4" key="1">
    <citation type="submission" date="2024-04" db="EMBL/GenBank/DDBJ databases">
        <title>Tritrichomonas musculus Genome.</title>
        <authorList>
            <person name="Alves-Ferreira E."/>
            <person name="Grigg M."/>
            <person name="Lorenzi H."/>
            <person name="Galac M."/>
        </authorList>
    </citation>
    <scope>NUCLEOTIDE SEQUENCE [LARGE SCALE GENOMIC DNA]</scope>
    <source>
        <strain evidence="3 4">EAF2021</strain>
    </source>
</reference>
<feature type="compositionally biased region" description="Polar residues" evidence="2">
    <location>
        <begin position="18"/>
        <end position="37"/>
    </location>
</feature>
<feature type="region of interest" description="Disordered" evidence="2">
    <location>
        <begin position="1"/>
        <end position="59"/>
    </location>
</feature>
<proteinExistence type="predicted"/>
<evidence type="ECO:0000313" key="4">
    <source>
        <dbReference type="Proteomes" id="UP001470230"/>
    </source>
</evidence>
<sequence>MSTSQKNDHDQIEKGQKTENSLFQTELSNPKISSSEQPENDKDPKQKIENEEDTNEKINQKIIINADLIKDTVTNNNDSQERTNEEKIDNDLKDECQLNQNVCLTNITTTINNQLTKDNESNNNELPPSSKKNEIKTKTSNIDRNKNKRYSYIQEIKCIPDSIKYNKFVENRYGVYTGTQKSVKIPKAAMSKKDYHAKEPTKLDDLTLKLLNGDEEVIQKIRNSRKINPNLNNSIKKDENNNANKATNRNQESDLILDKKSNNENPDDLQDNENKGENSNENQNHLNGEGVIIKKEENNNEVNNNNEESSGEDDGDDDNLPTLEDLKRTAGKLREFEREMISKGNYADAKKASLTLQMINKEIYKQQNFSRNKGTIEQLVSKRNELKALLNSTTEEFDNMIIDHEQNTISKLDQIALQQQQELEEFDKNIPKDLPPLFKRNSVSYLKMRSKEKYLALTRDFDEAMSLQKKADVIEKEEEQLNFEKMDQYYRSKRKKLIMKQRNAIENYIQYSDMRKGEMLNLREVAIRGTTNRIKNLENQIKIECEKRGIRQSEINYDIVDESRIELIKRKENENPISYKRTATSKSQRNNQTPSSSTSATFTPNSPLSQRNSTTNSQSSIGSRSSLTIKKPRIKTPSSLSYSVDSKRKKRPNKPIKTAKFNNSNNNVNQSLQIDNNEESNITKMSEIGVNTKTEDENTQLLNSEENGK</sequence>
<organism evidence="3 4">
    <name type="scientific">Tritrichomonas musculus</name>
    <dbReference type="NCBI Taxonomy" id="1915356"/>
    <lineage>
        <taxon>Eukaryota</taxon>
        <taxon>Metamonada</taxon>
        <taxon>Parabasalia</taxon>
        <taxon>Tritrichomonadida</taxon>
        <taxon>Tritrichomonadidae</taxon>
        <taxon>Tritrichomonas</taxon>
    </lineage>
</organism>
<feature type="coiled-coil region" evidence="1">
    <location>
        <begin position="376"/>
        <end position="429"/>
    </location>
</feature>
<comment type="caution">
    <text evidence="3">The sequence shown here is derived from an EMBL/GenBank/DDBJ whole genome shotgun (WGS) entry which is preliminary data.</text>
</comment>
<protein>
    <recommendedName>
        <fullName evidence="5">DUF4201 domain-containing protein</fullName>
    </recommendedName>
</protein>
<feature type="compositionally biased region" description="Polar residues" evidence="2">
    <location>
        <begin position="699"/>
        <end position="709"/>
    </location>
</feature>
<dbReference type="Proteomes" id="UP001470230">
    <property type="component" value="Unassembled WGS sequence"/>
</dbReference>
<evidence type="ECO:0000256" key="2">
    <source>
        <dbReference type="SAM" id="MobiDB-lite"/>
    </source>
</evidence>
<feature type="region of interest" description="Disordered" evidence="2">
    <location>
        <begin position="577"/>
        <end position="709"/>
    </location>
</feature>
<dbReference type="PANTHER" id="PTHR47026:SF2">
    <property type="entry name" value="FLAGELLAR ASSOCIATED PROTEIN"/>
    <property type="match status" value="1"/>
</dbReference>
<feature type="region of interest" description="Disordered" evidence="2">
    <location>
        <begin position="228"/>
        <end position="323"/>
    </location>
</feature>
<name>A0ABR2KVE2_9EUKA</name>
<feature type="region of interest" description="Disordered" evidence="2">
    <location>
        <begin position="115"/>
        <end position="142"/>
    </location>
</feature>